<proteinExistence type="predicted"/>
<dbReference type="AlphaFoldDB" id="A0A415C6I3"/>
<dbReference type="EMBL" id="WDOP01000002">
    <property type="protein sequence ID" value="KAB7487147.1"/>
    <property type="molecule type" value="Genomic_DNA"/>
</dbReference>
<reference evidence="3 7" key="3">
    <citation type="submission" date="2020-02" db="EMBL/GenBank/DDBJ databases">
        <title>Antibiotic susceptibility profiles of lactic acid bacteria isolated from the human vagina and genetic basis of atypical resistances.</title>
        <authorList>
            <person name="Sirichoat A."/>
            <person name="Florez A.B."/>
            <person name="Vazquez L."/>
            <person name="Buppasiri P."/>
            <person name="Panya M."/>
            <person name="Lulitanond V."/>
            <person name="Mayo B."/>
        </authorList>
    </citation>
    <scope>NUCLEOTIDE SEQUENCE [LARGE SCALE GENOMIC DNA]</scope>
    <source>
        <strain evidence="3 7">VA07-1AN</strain>
    </source>
</reference>
<evidence type="ECO:0000313" key="3">
    <source>
        <dbReference type="EMBL" id="NGG35774.1"/>
    </source>
</evidence>
<organism evidence="4 5">
    <name type="scientific">Bifidobacterium bifidum</name>
    <dbReference type="NCBI Taxonomy" id="1681"/>
    <lineage>
        <taxon>Bacteria</taxon>
        <taxon>Bacillati</taxon>
        <taxon>Actinomycetota</taxon>
        <taxon>Actinomycetes</taxon>
        <taxon>Bifidobacteriales</taxon>
        <taxon>Bifidobacteriaceae</taxon>
        <taxon>Bifidobacterium</taxon>
    </lineage>
</organism>
<dbReference type="Proteomes" id="UP000488776">
    <property type="component" value="Unassembled WGS sequence"/>
</dbReference>
<dbReference type="EMBL" id="JAAJBJ010000001">
    <property type="protein sequence ID" value="NGG35774.1"/>
    <property type="molecule type" value="Genomic_DNA"/>
</dbReference>
<sequence>MSVGGLPRCVALMVVLAWMLWPYAPRGRALLPVSSRVPRAGRKTGAGDAVRNGRVMGLSGVIAHMSSSVRAGGMISGVLADVDGSGFAGVPLTASRLKRLLMRQRMPGESAAQAEHVAFELAVACAMCERSGCSLADCLDVVGENHRISRLLHDSRRSAFAVPRATAALLGALPLVTIGLGELLGARPVQVLFGSAQGNACLAVGGAGYALGLLWMSSMMRNTGTNVDTV</sequence>
<reference evidence="2 6" key="2">
    <citation type="journal article" date="2019" name="Nat. Med.">
        <title>A library of human gut bacterial isolates paired with longitudinal multiomics data enables mechanistic microbiome research.</title>
        <authorList>
            <person name="Poyet M."/>
            <person name="Groussin M."/>
            <person name="Gibbons S.M."/>
            <person name="Avila-Pacheco J."/>
            <person name="Jiang X."/>
            <person name="Kearney S.M."/>
            <person name="Perrotta A.R."/>
            <person name="Berdy B."/>
            <person name="Zhao S."/>
            <person name="Lieberman T.D."/>
            <person name="Swanson P.K."/>
            <person name="Smith M."/>
            <person name="Roesemann S."/>
            <person name="Alexander J.E."/>
            <person name="Rich S.A."/>
            <person name="Livny J."/>
            <person name="Vlamakis H."/>
            <person name="Clish C."/>
            <person name="Bullock K."/>
            <person name="Deik A."/>
            <person name="Scott J."/>
            <person name="Pierce K.A."/>
            <person name="Xavier R.J."/>
            <person name="Alm E.J."/>
        </authorList>
    </citation>
    <scope>NUCLEOTIDE SEQUENCE [LARGE SCALE GENOMIC DNA]</scope>
    <source>
        <strain evidence="2 6">BIOML-A13</strain>
    </source>
</reference>
<keyword evidence="1" id="KW-0472">Membrane</keyword>
<evidence type="ECO:0000313" key="2">
    <source>
        <dbReference type="EMBL" id="KAB7487147.1"/>
    </source>
</evidence>
<feature type="transmembrane region" description="Helical" evidence="1">
    <location>
        <begin position="165"/>
        <end position="184"/>
    </location>
</feature>
<keyword evidence="1" id="KW-1133">Transmembrane helix</keyword>
<dbReference type="Proteomes" id="UP000451386">
    <property type="component" value="Unassembled WGS sequence"/>
</dbReference>
<comment type="caution">
    <text evidence="4">The sequence shown here is derived from an EMBL/GenBank/DDBJ whole genome shotgun (WGS) entry which is preliminary data.</text>
</comment>
<dbReference type="RefSeq" id="WP_003822537.1">
    <property type="nucleotide sequence ID" value="NZ_AP018132.1"/>
</dbReference>
<dbReference type="Proteomes" id="UP000283727">
    <property type="component" value="Unassembled WGS sequence"/>
</dbReference>
<name>A0A415C6I3_BIFBI</name>
<evidence type="ECO:0000313" key="4">
    <source>
        <dbReference type="EMBL" id="RHJ23999.1"/>
    </source>
</evidence>
<keyword evidence="1" id="KW-0812">Transmembrane</keyword>
<reference evidence="4 5" key="1">
    <citation type="submission" date="2018-08" db="EMBL/GenBank/DDBJ databases">
        <title>A genome reference for cultivated species of the human gut microbiota.</title>
        <authorList>
            <person name="Zou Y."/>
            <person name="Xue W."/>
            <person name="Luo G."/>
        </authorList>
    </citation>
    <scope>NUCLEOTIDE SEQUENCE [LARGE SCALE GENOMIC DNA]</scope>
    <source>
        <strain evidence="4 5">AM12-10</strain>
    </source>
</reference>
<gene>
    <name evidence="4" type="ORF">DW137_05290</name>
    <name evidence="3" type="ORF">G5T23_01725</name>
    <name evidence="2" type="ORF">GBA83_03935</name>
</gene>
<evidence type="ECO:0000313" key="7">
    <source>
        <dbReference type="Proteomes" id="UP000488776"/>
    </source>
</evidence>
<accession>A0A415C6I3</accession>
<evidence type="ECO:0000256" key="1">
    <source>
        <dbReference type="SAM" id="Phobius"/>
    </source>
</evidence>
<evidence type="ECO:0000313" key="5">
    <source>
        <dbReference type="Proteomes" id="UP000283727"/>
    </source>
</evidence>
<dbReference type="EMBL" id="QRLR01000002">
    <property type="protein sequence ID" value="RHJ23999.1"/>
    <property type="molecule type" value="Genomic_DNA"/>
</dbReference>
<evidence type="ECO:0000313" key="6">
    <source>
        <dbReference type="Proteomes" id="UP000451386"/>
    </source>
</evidence>
<feature type="transmembrane region" description="Helical" evidence="1">
    <location>
        <begin position="6"/>
        <end position="24"/>
    </location>
</feature>
<feature type="transmembrane region" description="Helical" evidence="1">
    <location>
        <begin position="196"/>
        <end position="216"/>
    </location>
</feature>
<protein>
    <submittedName>
        <fullName evidence="4">Pilus assembly protein</fullName>
    </submittedName>
</protein>